<evidence type="ECO:0000313" key="2">
    <source>
        <dbReference type="EMBL" id="MDP9843500.1"/>
    </source>
</evidence>
<keyword evidence="3" id="KW-1185">Reference proteome</keyword>
<organism evidence="2 3">
    <name type="scientific">Streptosporangium lutulentum</name>
    <dbReference type="NCBI Taxonomy" id="1461250"/>
    <lineage>
        <taxon>Bacteria</taxon>
        <taxon>Bacillati</taxon>
        <taxon>Actinomycetota</taxon>
        <taxon>Actinomycetes</taxon>
        <taxon>Streptosporangiales</taxon>
        <taxon>Streptosporangiaceae</taxon>
        <taxon>Streptosporangium</taxon>
    </lineage>
</organism>
<dbReference type="Proteomes" id="UP001225356">
    <property type="component" value="Unassembled WGS sequence"/>
</dbReference>
<name>A0ABT9QAV0_9ACTN</name>
<evidence type="ECO:0000256" key="1">
    <source>
        <dbReference type="SAM" id="MobiDB-lite"/>
    </source>
</evidence>
<proteinExistence type="predicted"/>
<protein>
    <submittedName>
        <fullName evidence="2">Uncharacterized protein</fullName>
    </submittedName>
</protein>
<gene>
    <name evidence="2" type="ORF">J2853_002711</name>
</gene>
<sequence length="78" mass="8292">MPNRVVFASLASRSASEKHRTAGIEAPTPRGSHPTRSNRSSRGEPARLGLRAAAISVPEAPGPPGLITRDPTRCSREH</sequence>
<comment type="caution">
    <text evidence="2">The sequence shown here is derived from an EMBL/GenBank/DDBJ whole genome shotgun (WGS) entry which is preliminary data.</text>
</comment>
<evidence type="ECO:0000313" key="3">
    <source>
        <dbReference type="Proteomes" id="UP001225356"/>
    </source>
</evidence>
<reference evidence="2 3" key="1">
    <citation type="submission" date="2023-07" db="EMBL/GenBank/DDBJ databases">
        <title>Sequencing the genomes of 1000 actinobacteria strains.</title>
        <authorList>
            <person name="Klenk H.-P."/>
        </authorList>
    </citation>
    <scope>NUCLEOTIDE SEQUENCE [LARGE SCALE GENOMIC DNA]</scope>
    <source>
        <strain evidence="2 3">DSM 46740</strain>
    </source>
</reference>
<accession>A0ABT9QAV0</accession>
<feature type="region of interest" description="Disordered" evidence="1">
    <location>
        <begin position="1"/>
        <end position="78"/>
    </location>
</feature>
<dbReference type="EMBL" id="JAUSQU010000001">
    <property type="protein sequence ID" value="MDP9843500.1"/>
    <property type="molecule type" value="Genomic_DNA"/>
</dbReference>